<evidence type="ECO:0000256" key="7">
    <source>
        <dbReference type="SAM" id="MobiDB-lite"/>
    </source>
</evidence>
<feature type="region of interest" description="Disordered" evidence="7">
    <location>
        <begin position="157"/>
        <end position="176"/>
    </location>
</feature>
<dbReference type="Gene3D" id="3.40.50.10840">
    <property type="entry name" value="Putative sugar-binding, N-terminal domain"/>
    <property type="match status" value="1"/>
</dbReference>
<proteinExistence type="inferred from homology"/>
<keyword evidence="3" id="KW-0547">Nucleotide-binding</keyword>
<dbReference type="SUPFAM" id="SSF142764">
    <property type="entry name" value="YgbK-like"/>
    <property type="match status" value="1"/>
</dbReference>
<keyword evidence="2" id="KW-0808">Transferase</keyword>
<sequence>MSLLPDHDGLPPGLLLAYYGDDFTGSTDAMEVMSAAGLSTVLFLRTPDAALLARFPEARCIGIAGASRGRSPQWMDEHLPAPFAALASLRAPLMQYKVCSTFDSSPAIGSIGRAIDLGVRHMPGDFSPMLVGAPRLKRYQVFGNLFAAVDGEGHRLDRHPTMARHPVTPMDESDLRRHLRRQTARRIELVDMLQLREGAVAAHARLPSLRGKDVPVVMIDVLDEETLREAGRLVWEGRGAGVFTASSSGLQYALTAYWRARGWIAPQAGLPQAGPVPVIAAVSGSCSPVTAGQIGWAREHGFVCLRMDLPAVLSEATQEAELARLVAAAVAALQEGRSPLVFSAQGPDDPQVTGFDAIAAAAGLARPEAAQKVGMALAATMRRLLDANPVQRIAIAGGDSSGEVASALDIAALSVCAGLAPGAPLCRAWSDHPGRDGLQLVLKGGQVGARSFFGDVLEGRRS</sequence>
<dbReference type="InterPro" id="IPR031475">
    <property type="entry name" value="NBD_C"/>
</dbReference>
<evidence type="ECO:0000256" key="5">
    <source>
        <dbReference type="ARBA" id="ARBA00022840"/>
    </source>
</evidence>
<accession>A0A6M3ZN56</accession>
<dbReference type="Gene3D" id="3.40.980.20">
    <property type="entry name" value="Four-carbon acid sugar kinase, nucleotide binding domain"/>
    <property type="match status" value="1"/>
</dbReference>
<dbReference type="Pfam" id="PF07005">
    <property type="entry name" value="SBD_N"/>
    <property type="match status" value="1"/>
</dbReference>
<evidence type="ECO:0000259" key="9">
    <source>
        <dbReference type="Pfam" id="PF17042"/>
    </source>
</evidence>
<name>A0A6M3ZN56_9BURK</name>
<dbReference type="InterPro" id="IPR037051">
    <property type="entry name" value="4-carb_acid_sugar_kinase_N_sf"/>
</dbReference>
<dbReference type="RefSeq" id="WP_017453618.1">
    <property type="nucleotide sequence ID" value="NZ_CP008956.1"/>
</dbReference>
<feature type="domain" description="Four-carbon acid sugar kinase nucleotide binding" evidence="9">
    <location>
        <begin position="281"/>
        <end position="453"/>
    </location>
</feature>
<comment type="similarity">
    <text evidence="1">Belongs to the four-carbon acid sugar kinase family.</text>
</comment>
<keyword evidence="6" id="KW-0119">Carbohydrate metabolism</keyword>
<dbReference type="Proteomes" id="UP000501648">
    <property type="component" value="Chromosome"/>
</dbReference>
<reference evidence="10 11" key="1">
    <citation type="journal article" date="2012" name="J. Bacteriol.">
        <title>Genome sequence of the pathogenic Herbaspirillum seropedicae strain Os34, isolated from rice roots.</title>
        <authorList>
            <person name="Ye W."/>
            <person name="Ye S."/>
            <person name="Liu J."/>
            <person name="Chang S."/>
            <person name="Chen M."/>
            <person name="Zhu B."/>
            <person name="Guo L."/>
            <person name="An Q."/>
        </authorList>
    </citation>
    <scope>NUCLEOTIDE SEQUENCE [LARGE SCALE GENOMIC DNA]</scope>
    <source>
        <strain evidence="10 11">Os34</strain>
    </source>
</reference>
<evidence type="ECO:0000259" key="8">
    <source>
        <dbReference type="Pfam" id="PF07005"/>
    </source>
</evidence>
<organism evidence="10 11">
    <name type="scientific">Herbaspirillum rubrisubalbicans Os34</name>
    <dbReference type="NCBI Taxonomy" id="1235827"/>
    <lineage>
        <taxon>Bacteria</taxon>
        <taxon>Pseudomonadati</taxon>
        <taxon>Pseudomonadota</taxon>
        <taxon>Betaproteobacteria</taxon>
        <taxon>Burkholderiales</taxon>
        <taxon>Oxalobacteraceae</taxon>
        <taxon>Herbaspirillum</taxon>
    </lineage>
</organism>
<dbReference type="InterPro" id="IPR010737">
    <property type="entry name" value="4-carb_acid_sugar_kinase_N"/>
</dbReference>
<keyword evidence="5" id="KW-0067">ATP-binding</keyword>
<evidence type="ECO:0000256" key="1">
    <source>
        <dbReference type="ARBA" id="ARBA00005715"/>
    </source>
</evidence>
<evidence type="ECO:0000256" key="4">
    <source>
        <dbReference type="ARBA" id="ARBA00022777"/>
    </source>
</evidence>
<dbReference type="NCBIfam" id="NF042436">
    <property type="entry name" value="OxoIsoapKin_OiaK"/>
    <property type="match status" value="1"/>
</dbReference>
<dbReference type="GO" id="GO:0016301">
    <property type="term" value="F:kinase activity"/>
    <property type="evidence" value="ECO:0007669"/>
    <property type="project" value="UniProtKB-KW"/>
</dbReference>
<evidence type="ECO:0000313" key="11">
    <source>
        <dbReference type="Proteomes" id="UP000501648"/>
    </source>
</evidence>
<dbReference type="GO" id="GO:0005524">
    <property type="term" value="F:ATP binding"/>
    <property type="evidence" value="ECO:0007669"/>
    <property type="project" value="UniProtKB-KW"/>
</dbReference>
<gene>
    <name evidence="10" type="ORF">C798_06845</name>
</gene>
<evidence type="ECO:0000256" key="3">
    <source>
        <dbReference type="ARBA" id="ARBA00022741"/>
    </source>
</evidence>
<dbReference type="Pfam" id="PF17042">
    <property type="entry name" value="NBD_C"/>
    <property type="match status" value="1"/>
</dbReference>
<protein>
    <submittedName>
        <fullName evidence="10">Type III effector</fullName>
    </submittedName>
</protein>
<dbReference type="InterPro" id="IPR050015">
    <property type="entry name" value="OiaK"/>
</dbReference>
<keyword evidence="4" id="KW-0418">Kinase</keyword>
<evidence type="ECO:0000313" key="10">
    <source>
        <dbReference type="EMBL" id="QJP99955.1"/>
    </source>
</evidence>
<feature type="domain" description="Four-carbon acid sugar kinase N-terminal" evidence="8">
    <location>
        <begin position="16"/>
        <end position="254"/>
    </location>
</feature>
<evidence type="ECO:0000256" key="2">
    <source>
        <dbReference type="ARBA" id="ARBA00022679"/>
    </source>
</evidence>
<dbReference type="AlphaFoldDB" id="A0A6M3ZN56"/>
<dbReference type="InterPro" id="IPR042213">
    <property type="entry name" value="NBD_C_sf"/>
</dbReference>
<dbReference type="EMBL" id="CP008956">
    <property type="protein sequence ID" value="QJP99955.1"/>
    <property type="molecule type" value="Genomic_DNA"/>
</dbReference>
<evidence type="ECO:0000256" key="6">
    <source>
        <dbReference type="ARBA" id="ARBA00023277"/>
    </source>
</evidence>